<organism evidence="1 2">
    <name type="scientific">Intoshia linei</name>
    <dbReference type="NCBI Taxonomy" id="1819745"/>
    <lineage>
        <taxon>Eukaryota</taxon>
        <taxon>Metazoa</taxon>
        <taxon>Spiralia</taxon>
        <taxon>Lophotrochozoa</taxon>
        <taxon>Mesozoa</taxon>
        <taxon>Orthonectida</taxon>
        <taxon>Rhopaluridae</taxon>
        <taxon>Intoshia</taxon>
    </lineage>
</organism>
<evidence type="ECO:0000313" key="1">
    <source>
        <dbReference type="EMBL" id="OAF69301.1"/>
    </source>
</evidence>
<evidence type="ECO:0000313" key="2">
    <source>
        <dbReference type="Proteomes" id="UP000078046"/>
    </source>
</evidence>
<dbReference type="Proteomes" id="UP000078046">
    <property type="component" value="Unassembled WGS sequence"/>
</dbReference>
<accession>A0A177B6T4</accession>
<protein>
    <submittedName>
        <fullName evidence="1">Uncharacterized protein</fullName>
    </submittedName>
</protein>
<reference evidence="1 2" key="1">
    <citation type="submission" date="2016-04" db="EMBL/GenBank/DDBJ databases">
        <title>The genome of Intoshia linei affirms orthonectids as highly simplified spiralians.</title>
        <authorList>
            <person name="Mikhailov K.V."/>
            <person name="Slusarev G.S."/>
            <person name="Nikitin M.A."/>
            <person name="Logacheva M.D."/>
            <person name="Penin A."/>
            <person name="Aleoshin V."/>
            <person name="Panchin Y.V."/>
        </authorList>
    </citation>
    <scope>NUCLEOTIDE SEQUENCE [LARGE SCALE GENOMIC DNA]</scope>
    <source>
        <strain evidence="1">Intl2013</strain>
        <tissue evidence="1">Whole animal</tissue>
    </source>
</reference>
<keyword evidence="2" id="KW-1185">Reference proteome</keyword>
<gene>
    <name evidence="1" type="ORF">A3Q56_02879</name>
</gene>
<name>A0A177B6T4_9BILA</name>
<dbReference type="AlphaFoldDB" id="A0A177B6T4"/>
<dbReference type="EMBL" id="LWCA01000304">
    <property type="protein sequence ID" value="OAF69301.1"/>
    <property type="molecule type" value="Genomic_DNA"/>
</dbReference>
<comment type="caution">
    <text evidence="1">The sequence shown here is derived from an EMBL/GenBank/DDBJ whole genome shotgun (WGS) entry which is preliminary data.</text>
</comment>
<sequence length="44" mass="4752">MGAVDSDGIEIRDYTKNSPKVNMKGLNLGNSIIVSVKDEINSTK</sequence>
<proteinExistence type="predicted"/>